<dbReference type="EMBL" id="KU594607">
    <property type="protein sequence ID" value="AMO43299.1"/>
    <property type="molecule type" value="Genomic_DNA"/>
</dbReference>
<dbReference type="EMBL" id="KX349292">
    <property type="protein sequence ID" value="AOO11771.1"/>
    <property type="molecule type" value="Genomic_DNA"/>
</dbReference>
<dbReference type="EMBL" id="KX349294">
    <property type="protein sequence ID" value="AOO12234.1"/>
    <property type="molecule type" value="Genomic_DNA"/>
</dbReference>
<evidence type="ECO:0000313" key="4">
    <source>
        <dbReference type="EMBL" id="AOO11998.1"/>
    </source>
</evidence>
<organism evidence="1 11">
    <name type="scientific">Cyanophage S-RIM44</name>
    <dbReference type="NCBI Taxonomy" id="1278485"/>
    <lineage>
        <taxon>Viruses</taxon>
        <taxon>Duplodnaviria</taxon>
        <taxon>Heunggongvirae</taxon>
        <taxon>Uroviricota</taxon>
        <taxon>Caudoviricetes</taxon>
        <taxon>Pantevenvirales</taxon>
        <taxon>Kyanoviridae</taxon>
        <taxon>Vellamovirus</taxon>
        <taxon>Vellamovirus rhodeisland44</taxon>
    </lineage>
</organism>
<evidence type="ECO:0000313" key="1">
    <source>
        <dbReference type="EMBL" id="AMO43299.1"/>
    </source>
</evidence>
<evidence type="ECO:0000313" key="5">
    <source>
        <dbReference type="EMBL" id="AOO12234.1"/>
    </source>
</evidence>
<evidence type="ECO:0000313" key="3">
    <source>
        <dbReference type="EMBL" id="AOO11771.1"/>
    </source>
</evidence>
<dbReference type="Proteomes" id="UP000226130">
    <property type="component" value="Segment"/>
</dbReference>
<evidence type="ECO:0000313" key="2">
    <source>
        <dbReference type="EMBL" id="AOO11533.1"/>
    </source>
</evidence>
<proteinExistence type="predicted"/>
<evidence type="ECO:0000313" key="8">
    <source>
        <dbReference type="EMBL" id="AOO12937.1"/>
    </source>
</evidence>
<dbReference type="EMBL" id="KX349297">
    <property type="protein sequence ID" value="AOO12937.1"/>
    <property type="molecule type" value="Genomic_DNA"/>
</dbReference>
<evidence type="ECO:0000313" key="7">
    <source>
        <dbReference type="EMBL" id="AOO12699.1"/>
    </source>
</evidence>
<reference evidence="9 10" key="1">
    <citation type="journal article" date="2016" name="Environ. Microbiol.">
        <title>Genomic diversification of marine cyanophages into stable ecotypes.</title>
        <authorList>
            <person name="Marston M.F."/>
            <person name="Martiny J.B."/>
        </authorList>
    </citation>
    <scope>NUCLEOTIDE SEQUENCE [LARGE SCALE GENOMIC DNA]</scope>
    <source>
        <strain evidence="2">ES_42_0910</strain>
        <strain evidence="3">Np_05_0604</strain>
        <strain evidence="4">Np_20_0711</strain>
        <strain evidence="5">Np_42_0711</strain>
        <strain evidence="6">Sn_08_0709</strain>
        <strain evidence="7">Sn_13_0910</strain>
        <strain evidence="8">W2_10_0709</strain>
    </source>
</reference>
<dbReference type="EMBL" id="KX349296">
    <property type="protein sequence ID" value="AOO12699.1"/>
    <property type="molecule type" value="Genomic_DNA"/>
</dbReference>
<evidence type="ECO:0000313" key="11">
    <source>
        <dbReference type="Proteomes" id="UP000225786"/>
    </source>
</evidence>
<protein>
    <submittedName>
        <fullName evidence="1">Uncharacterized protein</fullName>
    </submittedName>
</protein>
<dbReference type="Proteomes" id="UP000225478">
    <property type="component" value="Segment"/>
</dbReference>
<dbReference type="Proteomes" id="UP000222561">
    <property type="component" value="Segment"/>
</dbReference>
<dbReference type="Proteomes" id="UP000225402">
    <property type="component" value="Segment"/>
</dbReference>
<evidence type="ECO:0000313" key="9">
    <source>
        <dbReference type="Proteomes" id="UP000221709"/>
    </source>
</evidence>
<dbReference type="EMBL" id="KX349293">
    <property type="protein sequence ID" value="AOO11998.1"/>
    <property type="molecule type" value="Genomic_DNA"/>
</dbReference>
<evidence type="ECO:0000313" key="6">
    <source>
        <dbReference type="EMBL" id="AOO12472.1"/>
    </source>
</evidence>
<keyword evidence="9" id="KW-1185">Reference proteome</keyword>
<gene>
    <name evidence="2" type="ORF">ES420910_052</name>
    <name evidence="3" type="ORF">Np050604_055</name>
    <name evidence="4" type="ORF">Np200711_052</name>
    <name evidence="5" type="ORF">Np420711_052</name>
    <name evidence="6" type="ORF">Sn080709_055</name>
    <name evidence="7" type="ORF">Sn130910_052</name>
    <name evidence="8" type="ORF">W2100709_055</name>
    <name evidence="1" type="ORF">W270710_055</name>
</gene>
<name>A0A127KMX6_9CAUD</name>
<sequence length="69" mass="7771">MNSSPKISSQNSDTVSVDLTIGEVQYLIDCMWSQTRHDSQALAFRHNINDVELERRLSHTVADHSALNS</sequence>
<evidence type="ECO:0000313" key="10">
    <source>
        <dbReference type="Proteomes" id="UP000222561"/>
    </source>
</evidence>
<dbReference type="Proteomes" id="UP000221709">
    <property type="component" value="Segment"/>
</dbReference>
<dbReference type="Proteomes" id="UP000223571">
    <property type="component" value="Segment"/>
</dbReference>
<dbReference type="Proteomes" id="UP000225786">
    <property type="component" value="Segment"/>
</dbReference>
<dbReference type="Proteomes" id="UP000225178">
    <property type="component" value="Segment"/>
</dbReference>
<reference evidence="1 11" key="2">
    <citation type="submission" date="2016-01" db="EMBL/GenBank/DDBJ databases">
        <title>The genomic content and context of auxiliary metabolic genes in marine cyanophages.</title>
        <authorList>
            <person name="Marston M.F."/>
            <person name="Martiny J.B.H."/>
            <person name="Crummett L.T."/>
        </authorList>
    </citation>
    <scope>NUCLEOTIDE SEQUENCE [LARGE SCALE GENOMIC DNA]</scope>
    <source>
        <strain evidence="1">W2_07_0710</strain>
    </source>
</reference>
<accession>A0A127KMX6</accession>
<dbReference type="EMBL" id="KX349291">
    <property type="protein sequence ID" value="AOO11533.1"/>
    <property type="molecule type" value="Genomic_DNA"/>
</dbReference>
<dbReference type="EMBL" id="KX349295">
    <property type="protein sequence ID" value="AOO12472.1"/>
    <property type="molecule type" value="Genomic_DNA"/>
</dbReference>